<proteinExistence type="predicted"/>
<sequence length="59" mass="6629">MLEFLYDGMKRVAERPSLRTVYPRFVRVAQGNAGGGDYRSRNRGGAVAVHLLALYRSTK</sequence>
<dbReference type="AlphaFoldDB" id="A0A517LXG0"/>
<gene>
    <name evidence="1" type="ORF">EC9_14770</name>
</gene>
<name>A0A517LXG0_9BACT</name>
<accession>A0A517LXG0</accession>
<evidence type="ECO:0000313" key="2">
    <source>
        <dbReference type="Proteomes" id="UP000319557"/>
    </source>
</evidence>
<reference evidence="1 2" key="1">
    <citation type="submission" date="2019-02" db="EMBL/GenBank/DDBJ databases">
        <title>Deep-cultivation of Planctomycetes and their phenomic and genomic characterization uncovers novel biology.</title>
        <authorList>
            <person name="Wiegand S."/>
            <person name="Jogler M."/>
            <person name="Boedeker C."/>
            <person name="Pinto D."/>
            <person name="Vollmers J."/>
            <person name="Rivas-Marin E."/>
            <person name="Kohn T."/>
            <person name="Peeters S.H."/>
            <person name="Heuer A."/>
            <person name="Rast P."/>
            <person name="Oberbeckmann S."/>
            <person name="Bunk B."/>
            <person name="Jeske O."/>
            <person name="Meyerdierks A."/>
            <person name="Storesund J.E."/>
            <person name="Kallscheuer N."/>
            <person name="Luecker S."/>
            <person name="Lage O.M."/>
            <person name="Pohl T."/>
            <person name="Merkel B.J."/>
            <person name="Hornburger P."/>
            <person name="Mueller R.-W."/>
            <person name="Bruemmer F."/>
            <person name="Labrenz M."/>
            <person name="Spormann A.M."/>
            <person name="Op den Camp H."/>
            <person name="Overmann J."/>
            <person name="Amann R."/>
            <person name="Jetten M.S.M."/>
            <person name="Mascher T."/>
            <person name="Medema M.H."/>
            <person name="Devos D.P."/>
            <person name="Kaster A.-K."/>
            <person name="Ovreas L."/>
            <person name="Rohde M."/>
            <person name="Galperin M.Y."/>
            <person name="Jogler C."/>
        </authorList>
    </citation>
    <scope>NUCLEOTIDE SEQUENCE [LARGE SCALE GENOMIC DNA]</scope>
    <source>
        <strain evidence="1 2">EC9</strain>
    </source>
</reference>
<keyword evidence="2" id="KW-1185">Reference proteome</keyword>
<dbReference type="EMBL" id="CP036261">
    <property type="protein sequence ID" value="QDS87299.1"/>
    <property type="molecule type" value="Genomic_DNA"/>
</dbReference>
<evidence type="ECO:0000313" key="1">
    <source>
        <dbReference type="EMBL" id="QDS87299.1"/>
    </source>
</evidence>
<dbReference type="KEGG" id="ruv:EC9_14770"/>
<protein>
    <submittedName>
        <fullName evidence="1">Uncharacterized protein</fullName>
    </submittedName>
</protein>
<dbReference type="Proteomes" id="UP000319557">
    <property type="component" value="Chromosome"/>
</dbReference>
<organism evidence="1 2">
    <name type="scientific">Rosistilla ulvae</name>
    <dbReference type="NCBI Taxonomy" id="1930277"/>
    <lineage>
        <taxon>Bacteria</taxon>
        <taxon>Pseudomonadati</taxon>
        <taxon>Planctomycetota</taxon>
        <taxon>Planctomycetia</taxon>
        <taxon>Pirellulales</taxon>
        <taxon>Pirellulaceae</taxon>
        <taxon>Rosistilla</taxon>
    </lineage>
</organism>